<reference evidence="1" key="2">
    <citation type="journal article" date="2021" name="PeerJ">
        <title>Extensive microbial diversity within the chicken gut microbiome revealed by metagenomics and culture.</title>
        <authorList>
            <person name="Gilroy R."/>
            <person name="Ravi A."/>
            <person name="Getino M."/>
            <person name="Pursley I."/>
            <person name="Horton D.L."/>
            <person name="Alikhan N.F."/>
            <person name="Baker D."/>
            <person name="Gharbi K."/>
            <person name="Hall N."/>
            <person name="Watson M."/>
            <person name="Adriaenssens E.M."/>
            <person name="Foster-Nyarko E."/>
            <person name="Jarju S."/>
            <person name="Secka A."/>
            <person name="Antonio M."/>
            <person name="Oren A."/>
            <person name="Chaudhuri R.R."/>
            <person name="La Ragione R."/>
            <person name="Hildebrand F."/>
            <person name="Pallen M.J."/>
        </authorList>
    </citation>
    <scope>NUCLEOTIDE SEQUENCE</scope>
    <source>
        <strain evidence="1">CHK194-22301</strain>
    </source>
</reference>
<sequence length="104" mass="12289">MRRKYSGTGYNVEAVWENLDKSKPIYSLSTELTPQYVWEDGKRTDKIISYKAGFTQEGAEYFQVKFPKKVNLPRYMSVVTFDNITAFQMRYDVYFKADDVKEVK</sequence>
<dbReference type="PATRIC" id="fig|47770.28.peg.1540"/>
<reference evidence="2 3" key="1">
    <citation type="journal article" date="2016" name="Microbiology (Mosc.)">
        <title>Comparison of Lactobacillus crispatus isolates from Lactobacillus-dominated vaginal microbiomes with isolates from microbiomes containing bacterial vaginosis-associated bacteria.</title>
        <authorList>
            <person name="Abdelmaksoud A.A."/>
            <person name="Koparde V.N."/>
            <person name="Sheth N.U."/>
            <person name="Serrano M.G."/>
            <person name="Glascock A.L."/>
            <person name="Fettweis J.M."/>
            <person name="Strauss Iii J.F."/>
            <person name="Buck G.A."/>
            <person name="Jefferson K.K."/>
        </authorList>
    </citation>
    <scope>NUCLEOTIDE SEQUENCE [LARGE SCALE GENOMIC DNA]</scope>
    <source>
        <strain evidence="2 3">VMC3</strain>
    </source>
</reference>
<name>A0A120DIZ0_9LACO</name>
<evidence type="ECO:0000313" key="3">
    <source>
        <dbReference type="Proteomes" id="UP000067598"/>
    </source>
</evidence>
<accession>A0A120DIZ0</accession>
<reference evidence="1" key="3">
    <citation type="submission" date="2021-09" db="EMBL/GenBank/DDBJ databases">
        <authorList>
            <person name="Gilroy R."/>
        </authorList>
    </citation>
    <scope>NUCLEOTIDE SEQUENCE</scope>
    <source>
        <strain evidence="1">CHK194-22301</strain>
    </source>
</reference>
<evidence type="ECO:0000313" key="2">
    <source>
        <dbReference type="EMBL" id="KWU04818.1"/>
    </source>
</evidence>
<gene>
    <name evidence="2" type="ORF">AEL95_01050</name>
    <name evidence="1" type="ORF">K8V23_05775</name>
</gene>
<dbReference type="EMBL" id="DYXB01000091">
    <property type="protein sequence ID" value="HJF10280.1"/>
    <property type="molecule type" value="Genomic_DNA"/>
</dbReference>
<dbReference type="EMBL" id="LJGP01000005">
    <property type="protein sequence ID" value="KWU04818.1"/>
    <property type="molecule type" value="Genomic_DNA"/>
</dbReference>
<protein>
    <submittedName>
        <fullName evidence="2">Uncharacterized protein</fullName>
    </submittedName>
</protein>
<evidence type="ECO:0000313" key="1">
    <source>
        <dbReference type="EMBL" id="HJF10280.1"/>
    </source>
</evidence>
<proteinExistence type="predicted"/>
<dbReference type="RefSeq" id="WP_060461668.1">
    <property type="nucleotide sequence ID" value="NZ_AP025162.1"/>
</dbReference>
<organism evidence="2 3">
    <name type="scientific">Lactobacillus crispatus</name>
    <dbReference type="NCBI Taxonomy" id="47770"/>
    <lineage>
        <taxon>Bacteria</taxon>
        <taxon>Bacillati</taxon>
        <taxon>Bacillota</taxon>
        <taxon>Bacilli</taxon>
        <taxon>Lactobacillales</taxon>
        <taxon>Lactobacillaceae</taxon>
        <taxon>Lactobacillus</taxon>
    </lineage>
</organism>
<comment type="caution">
    <text evidence="2">The sequence shown here is derived from an EMBL/GenBank/DDBJ whole genome shotgun (WGS) entry which is preliminary data.</text>
</comment>
<dbReference type="Proteomes" id="UP000067598">
    <property type="component" value="Unassembled WGS sequence"/>
</dbReference>
<dbReference type="Proteomes" id="UP000784793">
    <property type="component" value="Unassembled WGS sequence"/>
</dbReference>
<dbReference type="AlphaFoldDB" id="A0A120DIZ0"/>